<evidence type="ECO:0000256" key="1">
    <source>
        <dbReference type="ARBA" id="ARBA00004141"/>
    </source>
</evidence>
<feature type="transmembrane region" description="Helical" evidence="5">
    <location>
        <begin position="53"/>
        <end position="72"/>
    </location>
</feature>
<gene>
    <name evidence="7" type="ordered locus">Mycch_0906</name>
</gene>
<feature type="transmembrane region" description="Helical" evidence="5">
    <location>
        <begin position="327"/>
        <end position="345"/>
    </location>
</feature>
<keyword evidence="8" id="KW-1185">Reference proteome</keyword>
<dbReference type="PATRIC" id="fig|710421.3.peg.913"/>
<feature type="transmembrane region" description="Helical" evidence="5">
    <location>
        <begin position="302"/>
        <end position="321"/>
    </location>
</feature>
<dbReference type="RefSeq" id="WP_014814205.1">
    <property type="nucleotide sequence ID" value="NC_018027.1"/>
</dbReference>
<dbReference type="AlphaFoldDB" id="I4BEK9"/>
<comment type="subcellular location">
    <subcellularLocation>
        <location evidence="1">Membrane</location>
        <topology evidence="1">Multi-pass membrane protein</topology>
    </subcellularLocation>
</comment>
<dbReference type="KEGG" id="mcb:Mycch_0906"/>
<feature type="domain" description="Inositolphosphotransferase Aur1/Ipt1" evidence="6">
    <location>
        <begin position="129"/>
        <end position="341"/>
    </location>
</feature>
<dbReference type="Pfam" id="PF14378">
    <property type="entry name" value="PAP2_3"/>
    <property type="match status" value="1"/>
</dbReference>
<feature type="transmembrane region" description="Helical" evidence="5">
    <location>
        <begin position="84"/>
        <end position="104"/>
    </location>
</feature>
<dbReference type="Proteomes" id="UP000006057">
    <property type="component" value="Chromosome"/>
</dbReference>
<dbReference type="GO" id="GO:0016020">
    <property type="term" value="C:membrane"/>
    <property type="evidence" value="ECO:0007669"/>
    <property type="project" value="UniProtKB-SubCell"/>
</dbReference>
<evidence type="ECO:0000256" key="4">
    <source>
        <dbReference type="ARBA" id="ARBA00023136"/>
    </source>
</evidence>
<evidence type="ECO:0000256" key="2">
    <source>
        <dbReference type="ARBA" id="ARBA00022692"/>
    </source>
</evidence>
<evidence type="ECO:0000313" key="7">
    <source>
        <dbReference type="EMBL" id="AFM15716.1"/>
    </source>
</evidence>
<dbReference type="PANTHER" id="PTHR31310:SF7">
    <property type="entry name" value="PA-PHOSPHATASE RELATED-FAMILY PROTEIN DDB_G0268928"/>
    <property type="match status" value="1"/>
</dbReference>
<dbReference type="InterPro" id="IPR026841">
    <property type="entry name" value="Aur1/Ipt1"/>
</dbReference>
<dbReference type="STRING" id="710421.Mycch_0906"/>
<evidence type="ECO:0000256" key="5">
    <source>
        <dbReference type="SAM" id="Phobius"/>
    </source>
</evidence>
<dbReference type="Gene3D" id="1.20.144.10">
    <property type="entry name" value="Phosphatidic acid phosphatase type 2/haloperoxidase"/>
    <property type="match status" value="1"/>
</dbReference>
<feature type="transmembrane region" description="Helical" evidence="5">
    <location>
        <begin position="174"/>
        <end position="193"/>
    </location>
</feature>
<keyword evidence="3 5" id="KW-1133">Transmembrane helix</keyword>
<dbReference type="eggNOG" id="COG0671">
    <property type="taxonomic scope" value="Bacteria"/>
</dbReference>
<dbReference type="SUPFAM" id="SSF48317">
    <property type="entry name" value="Acid phosphatase/Vanadium-dependent haloperoxidase"/>
    <property type="match status" value="1"/>
</dbReference>
<keyword evidence="2 5" id="KW-0812">Transmembrane</keyword>
<dbReference type="EMBL" id="CP003053">
    <property type="protein sequence ID" value="AFM15716.1"/>
    <property type="molecule type" value="Genomic_DNA"/>
</dbReference>
<evidence type="ECO:0000259" key="6">
    <source>
        <dbReference type="Pfam" id="PF14378"/>
    </source>
</evidence>
<feature type="transmembrane region" description="Helical" evidence="5">
    <location>
        <begin position="275"/>
        <end position="295"/>
    </location>
</feature>
<reference evidence="7 8" key="1">
    <citation type="submission" date="2012-06" db="EMBL/GenBank/DDBJ databases">
        <title>Complete sequence of chromosome of Mycobacterium chubuense NBB4.</title>
        <authorList>
            <consortium name="US DOE Joint Genome Institute"/>
            <person name="Lucas S."/>
            <person name="Han J."/>
            <person name="Lapidus A."/>
            <person name="Cheng J.-F."/>
            <person name="Goodwin L."/>
            <person name="Pitluck S."/>
            <person name="Peters L."/>
            <person name="Mikhailova N."/>
            <person name="Teshima H."/>
            <person name="Detter J.C."/>
            <person name="Han C."/>
            <person name="Tapia R."/>
            <person name="Land M."/>
            <person name="Hauser L."/>
            <person name="Kyrpides N."/>
            <person name="Ivanova N."/>
            <person name="Pagani I."/>
            <person name="Mattes T."/>
            <person name="Holmes A."/>
            <person name="Rutledge P."/>
            <person name="Paulsen I."/>
            <person name="Coleman N."/>
            <person name="Woyke T."/>
        </authorList>
    </citation>
    <scope>NUCLEOTIDE SEQUENCE [LARGE SCALE GENOMIC DNA]</scope>
    <source>
        <strain evidence="7 8">NBB4</strain>
    </source>
</reference>
<accession>I4BEK9</accession>
<dbReference type="HOGENOM" id="CLU_052628_0_0_11"/>
<proteinExistence type="predicted"/>
<dbReference type="InterPro" id="IPR052185">
    <property type="entry name" value="IPC_Synthase-Related"/>
</dbReference>
<dbReference type="OrthoDB" id="629685at2"/>
<protein>
    <submittedName>
        <fullName evidence="7">PAP2 superfamily protein</fullName>
    </submittedName>
</protein>
<dbReference type="PANTHER" id="PTHR31310">
    <property type="match status" value="1"/>
</dbReference>
<sequence length="376" mass="41965">MSAIDQSSIALTYADDEPAPDQRFRWLRVVRWVAVAIWATVVVWRTITDGFAFNRELLLLYICTGLAAASIGQGRRVLYVVRDWLPFALVLIAYDLSRGAATLIGRPTLWHWQADMDRTMFFGTMPTVWLQEHLKMPRPPWWEVVISSVYMSFFILPYVIAGILWLRNRDEWKAFVRLFVGLNFAALIIYALLPAAPPWAAARCTAADVAGGPSGPRCMFRSARGVPDGGLLGSLQSTHDGAHDWVERIVGRGWGKLNLHSATALLDQGQASVNLVAAIPSLHAGMSAALAAFLWSRVHRAWRPLLVAYPLTMAFTLVYTAEHYVTDILLGWGFAAAVIALIGWYDRRRQNRTSLEDDGLVAEPDDAILAMPQHRP</sequence>
<organism evidence="7 8">
    <name type="scientific">Mycolicibacterium chubuense (strain NBB4)</name>
    <name type="common">Mycobacterium chubuense</name>
    <dbReference type="NCBI Taxonomy" id="710421"/>
    <lineage>
        <taxon>Bacteria</taxon>
        <taxon>Bacillati</taxon>
        <taxon>Actinomycetota</taxon>
        <taxon>Actinomycetes</taxon>
        <taxon>Mycobacteriales</taxon>
        <taxon>Mycobacteriaceae</taxon>
        <taxon>Mycolicibacterium</taxon>
    </lineage>
</organism>
<name>I4BEK9_MYCCN</name>
<evidence type="ECO:0000313" key="8">
    <source>
        <dbReference type="Proteomes" id="UP000006057"/>
    </source>
</evidence>
<dbReference type="InterPro" id="IPR036938">
    <property type="entry name" value="PAP2/HPO_sf"/>
</dbReference>
<feature type="transmembrane region" description="Helical" evidence="5">
    <location>
        <begin position="144"/>
        <end position="167"/>
    </location>
</feature>
<keyword evidence="4 5" id="KW-0472">Membrane</keyword>
<evidence type="ECO:0000256" key="3">
    <source>
        <dbReference type="ARBA" id="ARBA00022989"/>
    </source>
</evidence>
<feature type="transmembrane region" description="Helical" evidence="5">
    <location>
        <begin position="29"/>
        <end position="47"/>
    </location>
</feature>